<gene>
    <name evidence="1" type="ORF">LXT13_06105</name>
</gene>
<organism evidence="1 2">
    <name type="scientific">Pelomonas cellulosilytica</name>
    <dbReference type="NCBI Taxonomy" id="2906762"/>
    <lineage>
        <taxon>Bacteria</taxon>
        <taxon>Pseudomonadati</taxon>
        <taxon>Pseudomonadota</taxon>
        <taxon>Betaproteobacteria</taxon>
        <taxon>Burkholderiales</taxon>
        <taxon>Sphaerotilaceae</taxon>
        <taxon>Roseateles</taxon>
    </lineage>
</organism>
<protein>
    <submittedName>
        <fullName evidence="1">Uncharacterized protein</fullName>
    </submittedName>
</protein>
<accession>A0ABS8XTG3</accession>
<evidence type="ECO:0000313" key="2">
    <source>
        <dbReference type="Proteomes" id="UP001200741"/>
    </source>
</evidence>
<evidence type="ECO:0000313" key="1">
    <source>
        <dbReference type="EMBL" id="MCE4554023.1"/>
    </source>
</evidence>
<comment type="caution">
    <text evidence="1">The sequence shown here is derived from an EMBL/GenBank/DDBJ whole genome shotgun (WGS) entry which is preliminary data.</text>
</comment>
<name>A0ABS8XTG3_9BURK</name>
<proteinExistence type="predicted"/>
<dbReference type="RefSeq" id="WP_233370825.1">
    <property type="nucleotide sequence ID" value="NZ_JAJTWU010000002.1"/>
</dbReference>
<dbReference type="Proteomes" id="UP001200741">
    <property type="component" value="Unassembled WGS sequence"/>
</dbReference>
<keyword evidence="2" id="KW-1185">Reference proteome</keyword>
<dbReference type="EMBL" id="JAJTWU010000002">
    <property type="protein sequence ID" value="MCE4554023.1"/>
    <property type="molecule type" value="Genomic_DNA"/>
</dbReference>
<reference evidence="1 2" key="1">
    <citation type="submission" date="2021-12" db="EMBL/GenBank/DDBJ databases">
        <title>Genome seq of P8.</title>
        <authorList>
            <person name="Seo T."/>
        </authorList>
    </citation>
    <scope>NUCLEOTIDE SEQUENCE [LARGE SCALE GENOMIC DNA]</scope>
    <source>
        <strain evidence="1 2">P8</strain>
    </source>
</reference>
<sequence>MATERTPLHDELLALVARSLCTRTLTLFAHESQLDGESLKDAVERYEVDYAWRVLGSERLRNETVALLDAKLGQSATDAQKACVADVLRAAAAIQSSDLLMSFDNDLPEQVVALLCARQGRRATEEAEAVS</sequence>